<name>A0ACB8SHM1_9AGAM</name>
<dbReference type="EMBL" id="MU277281">
    <property type="protein sequence ID" value="KAI0055727.1"/>
    <property type="molecule type" value="Genomic_DNA"/>
</dbReference>
<protein>
    <submittedName>
        <fullName evidence="1">Uncharacterized protein</fullName>
    </submittedName>
</protein>
<dbReference type="Proteomes" id="UP000814140">
    <property type="component" value="Unassembled WGS sequence"/>
</dbReference>
<evidence type="ECO:0000313" key="1">
    <source>
        <dbReference type="EMBL" id="KAI0055727.1"/>
    </source>
</evidence>
<reference evidence="1" key="1">
    <citation type="submission" date="2021-03" db="EMBL/GenBank/DDBJ databases">
        <authorList>
            <consortium name="DOE Joint Genome Institute"/>
            <person name="Ahrendt S."/>
            <person name="Looney B.P."/>
            <person name="Miyauchi S."/>
            <person name="Morin E."/>
            <person name="Drula E."/>
            <person name="Courty P.E."/>
            <person name="Chicoki N."/>
            <person name="Fauchery L."/>
            <person name="Kohler A."/>
            <person name="Kuo A."/>
            <person name="Labutti K."/>
            <person name="Pangilinan J."/>
            <person name="Lipzen A."/>
            <person name="Riley R."/>
            <person name="Andreopoulos W."/>
            <person name="He G."/>
            <person name="Johnson J."/>
            <person name="Barry K.W."/>
            <person name="Grigoriev I.V."/>
            <person name="Nagy L."/>
            <person name="Hibbett D."/>
            <person name="Henrissat B."/>
            <person name="Matheny P.B."/>
            <person name="Labbe J."/>
            <person name="Martin F."/>
        </authorList>
    </citation>
    <scope>NUCLEOTIDE SEQUENCE</scope>
    <source>
        <strain evidence="1">HHB10654</strain>
    </source>
</reference>
<sequence>MYLVGLIPGPGKPSTSQINHFLRILVDDLLPFWSPGIFMTRTAKFVNGRLIQLALIPLVCDILGAKQVAGFSAHNSTFFCTYCWLPIQNIEDLDRRNWPLRDSTEHRRHASSWRNASTSEERGNLFKLYGVRWSELLRLPYWDPIAFTVLDSMHNLYLGLLKTHCRSIWGMDVEVEDGDRDLPSYRAPPLPSHKDMEKGLFALRMQDSAKLRACTRAVLWYMCFDRDCRRAGTKNQMVASLLEWVKKPGSIVTDDAERTVLRTLQPPEEVNAVLLNKAKLSILGGKTATQLKALKLDTLRSLARGLSLDDKSISPESVVSQLNVLIPPQIATNLVPPPKEAMSTVRDPAEKFGNVVLGRTTLSQIHHDMSITVLPSWVDPAPKDFGLKSRGKLSADQWRTGCTINLVITLIRLWGNSTSRRKEMLKNYMDLVTAVELGTMLTTDGHLIELFDESITKYLVSMKFLYKDAKIQPNHHYVCHMPDLLRSFGPVPAWRAFGFERYNYLLQRINTNMRFGELELTFMRTMSRTSNLRMIMTSQHVETRLEDISKAYRNFMGNERRGSRAHDAGVSSTTEYTLPSRPRDIKLRVLLDNRVRRGLQKALNSSTPANGLPLFTTQFLNISISGILYRPQPLSKGDGYVLYRPNRCQNERCAGRIVQIFSIGKPAVDSDDQKYTEVYIALERLVDLEDSDAALDVYRRFPLAGGRLYYNRYHDFVDVIRPAEIISHFAHTELNIDGIAEKCVHALSLDRVSIFPVIGSR</sequence>
<organism evidence="1 2">
    <name type="scientific">Artomyces pyxidatus</name>
    <dbReference type="NCBI Taxonomy" id="48021"/>
    <lineage>
        <taxon>Eukaryota</taxon>
        <taxon>Fungi</taxon>
        <taxon>Dikarya</taxon>
        <taxon>Basidiomycota</taxon>
        <taxon>Agaricomycotina</taxon>
        <taxon>Agaricomycetes</taxon>
        <taxon>Russulales</taxon>
        <taxon>Auriscalpiaceae</taxon>
        <taxon>Artomyces</taxon>
    </lineage>
</organism>
<reference evidence="1" key="2">
    <citation type="journal article" date="2022" name="New Phytol.">
        <title>Evolutionary transition to the ectomycorrhizal habit in the genomes of a hyperdiverse lineage of mushroom-forming fungi.</title>
        <authorList>
            <person name="Looney B."/>
            <person name="Miyauchi S."/>
            <person name="Morin E."/>
            <person name="Drula E."/>
            <person name="Courty P.E."/>
            <person name="Kohler A."/>
            <person name="Kuo A."/>
            <person name="LaButti K."/>
            <person name="Pangilinan J."/>
            <person name="Lipzen A."/>
            <person name="Riley R."/>
            <person name="Andreopoulos W."/>
            <person name="He G."/>
            <person name="Johnson J."/>
            <person name="Nolan M."/>
            <person name="Tritt A."/>
            <person name="Barry K.W."/>
            <person name="Grigoriev I.V."/>
            <person name="Nagy L.G."/>
            <person name="Hibbett D."/>
            <person name="Henrissat B."/>
            <person name="Matheny P.B."/>
            <person name="Labbe J."/>
            <person name="Martin F.M."/>
        </authorList>
    </citation>
    <scope>NUCLEOTIDE SEQUENCE</scope>
    <source>
        <strain evidence="1">HHB10654</strain>
    </source>
</reference>
<accession>A0ACB8SHM1</accession>
<proteinExistence type="predicted"/>
<gene>
    <name evidence="1" type="ORF">BV25DRAFT_1873038</name>
</gene>
<evidence type="ECO:0000313" key="2">
    <source>
        <dbReference type="Proteomes" id="UP000814140"/>
    </source>
</evidence>
<keyword evidence="2" id="KW-1185">Reference proteome</keyword>
<comment type="caution">
    <text evidence="1">The sequence shown here is derived from an EMBL/GenBank/DDBJ whole genome shotgun (WGS) entry which is preliminary data.</text>
</comment>